<name>A0A814ZPJ8_9BILA</name>
<dbReference type="Proteomes" id="UP000663829">
    <property type="component" value="Unassembled WGS sequence"/>
</dbReference>
<evidence type="ECO:0000313" key="1">
    <source>
        <dbReference type="EMBL" id="CAF1246076.1"/>
    </source>
</evidence>
<keyword evidence="3" id="KW-1185">Reference proteome</keyword>
<proteinExistence type="predicted"/>
<accession>A0A814ZPJ8</accession>
<reference evidence="1" key="1">
    <citation type="submission" date="2021-02" db="EMBL/GenBank/DDBJ databases">
        <authorList>
            <person name="Nowell W R."/>
        </authorList>
    </citation>
    <scope>NUCLEOTIDE SEQUENCE</scope>
</reference>
<evidence type="ECO:0000313" key="3">
    <source>
        <dbReference type="Proteomes" id="UP000663829"/>
    </source>
</evidence>
<dbReference type="EMBL" id="CAJOBC010012442">
    <property type="protein sequence ID" value="CAF4012055.1"/>
    <property type="molecule type" value="Genomic_DNA"/>
</dbReference>
<dbReference type="AlphaFoldDB" id="A0A814ZPJ8"/>
<comment type="caution">
    <text evidence="1">The sequence shown here is derived from an EMBL/GenBank/DDBJ whole genome shotgun (WGS) entry which is preliminary data.</text>
</comment>
<gene>
    <name evidence="1" type="ORF">GPM918_LOCUS25897</name>
    <name evidence="2" type="ORF">SRO942_LOCUS25961</name>
</gene>
<sequence length="235" mass="27001">MIPTLLELLNDSKTTEIQLASCRLLSVVMTKEEIRNRLTNTAQITIILLVDFQNPVFNPFFKIRLDLAKNDQIKMELVKRNGLAFLNECITGKQQKLAFVTICQRALEIVFELIQNETALALLQQNHLLLYHIEKRLLSSSDYGVRQAARVFMNKLRTQKDSVCVKKKQDPNTKVLDPLRSISTNRILISYHPTNRDMCYRFRDYVRNDEFLGNLDLNPVGRSMATTADDTGGPQ</sequence>
<organism evidence="1 3">
    <name type="scientific">Didymodactylos carnosus</name>
    <dbReference type="NCBI Taxonomy" id="1234261"/>
    <lineage>
        <taxon>Eukaryota</taxon>
        <taxon>Metazoa</taxon>
        <taxon>Spiralia</taxon>
        <taxon>Gnathifera</taxon>
        <taxon>Rotifera</taxon>
        <taxon>Eurotatoria</taxon>
        <taxon>Bdelloidea</taxon>
        <taxon>Philodinida</taxon>
        <taxon>Philodinidae</taxon>
        <taxon>Didymodactylos</taxon>
    </lineage>
</organism>
<evidence type="ECO:0000313" key="2">
    <source>
        <dbReference type="EMBL" id="CAF4012055.1"/>
    </source>
</evidence>
<dbReference type="InterPro" id="IPR016024">
    <property type="entry name" value="ARM-type_fold"/>
</dbReference>
<dbReference type="SUPFAM" id="SSF48371">
    <property type="entry name" value="ARM repeat"/>
    <property type="match status" value="1"/>
</dbReference>
<dbReference type="OrthoDB" id="10607360at2759"/>
<dbReference type="Proteomes" id="UP000681722">
    <property type="component" value="Unassembled WGS sequence"/>
</dbReference>
<dbReference type="EMBL" id="CAJNOQ010010218">
    <property type="protein sequence ID" value="CAF1246076.1"/>
    <property type="molecule type" value="Genomic_DNA"/>
</dbReference>
<protein>
    <submittedName>
        <fullName evidence="1">Uncharacterized protein</fullName>
    </submittedName>
</protein>